<dbReference type="AlphaFoldDB" id="A0A067CBS5"/>
<protein>
    <recommendedName>
        <fullName evidence="4">RGS domain-containing protein</fullName>
    </recommendedName>
</protein>
<dbReference type="OrthoDB" id="65651at2759"/>
<dbReference type="SUPFAM" id="SSF48097">
    <property type="entry name" value="Regulator of G-protein signaling, RGS"/>
    <property type="match status" value="1"/>
</dbReference>
<accession>A0A067CBS5</accession>
<dbReference type="EMBL" id="KK583223">
    <property type="protein sequence ID" value="KDO26630.1"/>
    <property type="molecule type" value="Genomic_DNA"/>
</dbReference>
<evidence type="ECO:0008006" key="4">
    <source>
        <dbReference type="Google" id="ProtNLM"/>
    </source>
</evidence>
<evidence type="ECO:0000313" key="3">
    <source>
        <dbReference type="Proteomes" id="UP000030745"/>
    </source>
</evidence>
<organism evidence="2 3">
    <name type="scientific">Saprolegnia parasitica (strain CBS 223.65)</name>
    <dbReference type="NCBI Taxonomy" id="695850"/>
    <lineage>
        <taxon>Eukaryota</taxon>
        <taxon>Sar</taxon>
        <taxon>Stramenopiles</taxon>
        <taxon>Oomycota</taxon>
        <taxon>Saprolegniomycetes</taxon>
        <taxon>Saprolegniales</taxon>
        <taxon>Saprolegniaceae</taxon>
        <taxon>Saprolegnia</taxon>
    </lineage>
</organism>
<dbReference type="RefSeq" id="XP_012202769.1">
    <property type="nucleotide sequence ID" value="XM_012347379.1"/>
</dbReference>
<dbReference type="OMA" id="MATIYCY"/>
<feature type="transmembrane region" description="Helical" evidence="1">
    <location>
        <begin position="28"/>
        <end position="49"/>
    </location>
</feature>
<keyword evidence="1" id="KW-1133">Transmembrane helix</keyword>
<dbReference type="VEuPathDB" id="FungiDB:SPRG_08034"/>
<feature type="transmembrane region" description="Helical" evidence="1">
    <location>
        <begin position="100"/>
        <end position="122"/>
    </location>
</feature>
<evidence type="ECO:0000313" key="2">
    <source>
        <dbReference type="EMBL" id="KDO26630.1"/>
    </source>
</evidence>
<feature type="transmembrane region" description="Helical" evidence="1">
    <location>
        <begin position="230"/>
        <end position="248"/>
    </location>
</feature>
<dbReference type="Proteomes" id="UP000030745">
    <property type="component" value="Unassembled WGS sequence"/>
</dbReference>
<feature type="transmembrane region" description="Helical" evidence="1">
    <location>
        <begin position="143"/>
        <end position="161"/>
    </location>
</feature>
<feature type="transmembrane region" description="Helical" evidence="1">
    <location>
        <begin position="260"/>
        <end position="280"/>
    </location>
</feature>
<keyword evidence="1" id="KW-0812">Transmembrane</keyword>
<evidence type="ECO:0000256" key="1">
    <source>
        <dbReference type="SAM" id="Phobius"/>
    </source>
</evidence>
<dbReference type="GeneID" id="24130277"/>
<dbReference type="InterPro" id="IPR036305">
    <property type="entry name" value="RGS_sf"/>
</dbReference>
<name>A0A067CBS5_SAPPC</name>
<dbReference type="KEGG" id="spar:SPRG_08034"/>
<keyword evidence="1" id="KW-0472">Membrane</keyword>
<feature type="transmembrane region" description="Helical" evidence="1">
    <location>
        <begin position="61"/>
        <end position="88"/>
    </location>
</feature>
<reference evidence="2 3" key="1">
    <citation type="journal article" date="2013" name="PLoS Genet.">
        <title>Distinctive expansion of potential virulence genes in the genome of the oomycete fish pathogen Saprolegnia parasitica.</title>
        <authorList>
            <person name="Jiang R.H."/>
            <person name="de Bruijn I."/>
            <person name="Haas B.J."/>
            <person name="Belmonte R."/>
            <person name="Lobach L."/>
            <person name="Christie J."/>
            <person name="van den Ackerveken G."/>
            <person name="Bottin A."/>
            <person name="Bulone V."/>
            <person name="Diaz-Moreno S.M."/>
            <person name="Dumas B."/>
            <person name="Fan L."/>
            <person name="Gaulin E."/>
            <person name="Govers F."/>
            <person name="Grenville-Briggs L.J."/>
            <person name="Horner N.R."/>
            <person name="Levin J.Z."/>
            <person name="Mammella M."/>
            <person name="Meijer H.J."/>
            <person name="Morris P."/>
            <person name="Nusbaum C."/>
            <person name="Oome S."/>
            <person name="Phillips A.J."/>
            <person name="van Rooyen D."/>
            <person name="Rzeszutek E."/>
            <person name="Saraiva M."/>
            <person name="Secombes C.J."/>
            <person name="Seidl M.F."/>
            <person name="Snel B."/>
            <person name="Stassen J.H."/>
            <person name="Sykes S."/>
            <person name="Tripathy S."/>
            <person name="van den Berg H."/>
            <person name="Vega-Arreguin J.C."/>
            <person name="Wawra S."/>
            <person name="Young S.K."/>
            <person name="Zeng Q."/>
            <person name="Dieguez-Uribeondo J."/>
            <person name="Russ C."/>
            <person name="Tyler B.M."/>
            <person name="van West P."/>
        </authorList>
    </citation>
    <scope>NUCLEOTIDE SEQUENCE [LARGE SCALE GENOMIC DNA]</scope>
    <source>
        <strain evidence="2 3">CBS 223.65</strain>
    </source>
</reference>
<proteinExistence type="predicted"/>
<keyword evidence="3" id="KW-1185">Reference proteome</keyword>
<feature type="transmembrane region" description="Helical" evidence="1">
    <location>
        <begin position="197"/>
        <end position="218"/>
    </location>
</feature>
<gene>
    <name evidence="2" type="ORF">SPRG_08034</name>
</gene>
<sequence>MLHLVLMPVGSGNTVTPSASWSPSASDYLLGFLLIFMIYMPLTIGLFYARRDLPSIRYRNPIQMTICGVMATIYCYIDLLFVLLGSALDCGLYLSLVNGLFHFTTFGVFLSEVAVVATFYLTELLVQIHTEGHTPQQARLLHIALQSRTLTVVWVLGHGLWSAPSLGLLYSFADALANATVAECPAVPQTATKALGLVQLGLLLCLGGIATYFVSNLVDNFGLRASYLHAHKLWCVCYIGSIGLFVFRDNDVVLNYKLDPALSAIGVQSIVFVYILRPLLLSFKEKRHTPLARLNGSEKLLETYLLTSTGYAAFSAFCRQECVYDQLVVWRATVHYQEDESDESDPRYVYRRYLRHDAPLPLRRMSARLKDLYFGLFEANRKYHVDVADQDIERVWFVPLREELLRGLVADVLPHFQVDALGADWASFLHREQATQALDLVLKQVDDKPEEVEKVLAPQKKHRRSTLKTFPVLPTIQSGCEFESPRPHNSNESS</sequence>